<sequence length="808" mass="87753">MSATPPSTTSADAAAEWARFQAYRAHDPVYGRPERTHELETPNMKIRHLEACNAEHLPHILLRVEGMQRVLPRGLPPRAEVMTIPGFLYTHPDFECRYAKIARWPTMLAFRLCGSTLLAIQCLFCQWRGGRGFDGVCPILAKKSVTVAGPIDLAKLQQLHLIDIPGTAGSVMADNGLLASGGSADIPEVSVSGSGSGPSAAPTSNALPSTLRPPLSPASRPGPVSPTGVTPSGSNETGRRVLPPRRKPPPLRIKPAPAARPPPPAAPPPLVGSTQTSAGPSMPLNPKRGRTDAAISPEASSKRRRTAPAVAARIDQLESELANLRYLAGAKASVISNLTRRMEEQEARTTAHHDASEKVLKAAASILSLPDSPAGTAALEERLAAERQATAATIVAERKETEAVMTKDMKRMETTLGAKSNIKVQELEARLKEEHAEQLNNLETRLKDYQVELNKLDVRIRDYHAAWFDGVEARFKQQLDDAVRDVETRLVAQHATELQNLEARLKDEHAASLAAQQADHDAKIEKIEARLEEKLAQQGVAAEARVKAIASQAMADLKAVENRQASHFQKLDTKHAADLRAAEERLTAAWTTSIQEARKSITDEYEGDILAMAIHLESEWEPKLGDAAVLGVASELRAKIDQKCKSQLKKVEAKVDAGMTSRGEEMAAKMTAEMTRRGDDITAKIDTEMKSRADEFRAWQVLFTQQHGGNLSNTQLRVKDLISSNAEIRESVVRLGHDVEALQRAAGAPRAADTVDNASLVPRSFQTEGNCDEFSRRRQEALGLVSSTRQPPASSSHSGRSSIGDRSV</sequence>
<evidence type="ECO:0000256" key="2">
    <source>
        <dbReference type="SAM" id="MobiDB-lite"/>
    </source>
</evidence>
<feature type="region of interest" description="Disordered" evidence="2">
    <location>
        <begin position="188"/>
        <end position="307"/>
    </location>
</feature>
<keyword evidence="1" id="KW-0175">Coiled coil</keyword>
<dbReference type="EMBL" id="JBBXJM010000001">
    <property type="protein sequence ID" value="KAL1413812.1"/>
    <property type="molecule type" value="Genomic_DNA"/>
</dbReference>
<feature type="region of interest" description="Disordered" evidence="2">
    <location>
        <begin position="781"/>
        <end position="808"/>
    </location>
</feature>
<name>A0ABR3QH47_9TREE</name>
<feature type="coiled-coil region" evidence="1">
    <location>
        <begin position="422"/>
        <end position="459"/>
    </location>
</feature>
<organism evidence="3 4">
    <name type="scientific">Vanrija albida</name>
    <dbReference type="NCBI Taxonomy" id="181172"/>
    <lineage>
        <taxon>Eukaryota</taxon>
        <taxon>Fungi</taxon>
        <taxon>Dikarya</taxon>
        <taxon>Basidiomycota</taxon>
        <taxon>Agaricomycotina</taxon>
        <taxon>Tremellomycetes</taxon>
        <taxon>Trichosporonales</taxon>
        <taxon>Trichosporonaceae</taxon>
        <taxon>Vanrija</taxon>
    </lineage>
</organism>
<dbReference type="RefSeq" id="XP_069213756.1">
    <property type="nucleotide sequence ID" value="XM_069350212.1"/>
</dbReference>
<evidence type="ECO:0000313" key="4">
    <source>
        <dbReference type="Proteomes" id="UP001565368"/>
    </source>
</evidence>
<dbReference type="Proteomes" id="UP001565368">
    <property type="component" value="Unassembled WGS sequence"/>
</dbReference>
<feature type="compositionally biased region" description="Low complexity" evidence="2">
    <location>
        <begin position="794"/>
        <end position="808"/>
    </location>
</feature>
<reference evidence="3 4" key="1">
    <citation type="submission" date="2023-08" db="EMBL/GenBank/DDBJ databases">
        <title>Annotated Genome Sequence of Vanrija albida AlHP1.</title>
        <authorList>
            <person name="Herzog R."/>
        </authorList>
    </citation>
    <scope>NUCLEOTIDE SEQUENCE [LARGE SCALE GENOMIC DNA]</scope>
    <source>
        <strain evidence="3 4">AlHP1</strain>
    </source>
</reference>
<gene>
    <name evidence="3" type="ORF">Q8F55_001596</name>
</gene>
<protein>
    <submittedName>
        <fullName evidence="3">Uncharacterized protein</fullName>
    </submittedName>
</protein>
<dbReference type="GeneID" id="95982639"/>
<evidence type="ECO:0000313" key="3">
    <source>
        <dbReference type="EMBL" id="KAL1413812.1"/>
    </source>
</evidence>
<keyword evidence="4" id="KW-1185">Reference proteome</keyword>
<evidence type="ECO:0000256" key="1">
    <source>
        <dbReference type="SAM" id="Coils"/>
    </source>
</evidence>
<feature type="compositionally biased region" description="Polar residues" evidence="2">
    <location>
        <begin position="227"/>
        <end position="236"/>
    </location>
</feature>
<comment type="caution">
    <text evidence="3">The sequence shown here is derived from an EMBL/GenBank/DDBJ whole genome shotgun (WGS) entry which is preliminary data.</text>
</comment>
<proteinExistence type="predicted"/>
<accession>A0ABR3QH47</accession>
<feature type="compositionally biased region" description="Low complexity" evidence="2">
    <location>
        <begin position="189"/>
        <end position="202"/>
    </location>
</feature>
<feature type="coiled-coil region" evidence="1">
    <location>
        <begin position="491"/>
        <end position="537"/>
    </location>
</feature>
<feature type="compositionally biased region" description="Pro residues" evidence="2">
    <location>
        <begin position="258"/>
        <end position="270"/>
    </location>
</feature>